<accession>A0A089M8V9</accession>
<evidence type="ECO:0000259" key="1">
    <source>
        <dbReference type="Pfam" id="PF20282"/>
    </source>
</evidence>
<dbReference type="InterPro" id="IPR046914">
    <property type="entry name" value="ABC-3C_CTD6"/>
</dbReference>
<dbReference type="KEGG" id="pgm:PGRAT_23280"/>
<protein>
    <recommendedName>
        <fullName evidence="1">ABC-three component systems C-terminal domain-containing protein</fullName>
    </recommendedName>
</protein>
<dbReference type="Pfam" id="PF20282">
    <property type="entry name" value="CTD6"/>
    <property type="match status" value="1"/>
</dbReference>
<dbReference type="eggNOG" id="ENOG502Z9QP">
    <property type="taxonomic scope" value="Bacteria"/>
</dbReference>
<dbReference type="Proteomes" id="UP000029500">
    <property type="component" value="Chromosome"/>
</dbReference>
<name>A0A089M8V9_9BACL</name>
<dbReference type="AlphaFoldDB" id="A0A089M8V9"/>
<proteinExistence type="predicted"/>
<organism evidence="2 3">
    <name type="scientific">Paenibacillus graminis</name>
    <dbReference type="NCBI Taxonomy" id="189425"/>
    <lineage>
        <taxon>Bacteria</taxon>
        <taxon>Bacillati</taxon>
        <taxon>Bacillota</taxon>
        <taxon>Bacilli</taxon>
        <taxon>Bacillales</taxon>
        <taxon>Paenibacillaceae</taxon>
        <taxon>Paenibacillus</taxon>
    </lineage>
</organism>
<reference evidence="2 3" key="1">
    <citation type="submission" date="2014-08" db="EMBL/GenBank/DDBJ databases">
        <title>Comparative genomics of the Paenibacillus odorifer group.</title>
        <authorList>
            <person name="den Bakker H.C."/>
            <person name="Tsai Y.-C."/>
            <person name="Martin N."/>
            <person name="Korlach J."/>
            <person name="Wiedmann M."/>
        </authorList>
    </citation>
    <scope>NUCLEOTIDE SEQUENCE [LARGE SCALE GENOMIC DNA]</scope>
    <source>
        <strain evidence="2 3">DSM 15220</strain>
    </source>
</reference>
<sequence length="363" mass="42220">MQAETLVEIELPPPPNDYDVLFGVPVPPIDRLKLFSAEQFEDVICEWVNGFLKTEYDLVYRIGAAGDKGRDVIAEIKQDNLVIQWDNYQCKHYDHQLYPSDIWLEMGKLCHYTFINAYSIPRKYTFVSPQGVGAAFAELIGNPEMLKEQLINQWNDKCKNKITKTEVIELSGEFLDYVKNFDFSIVTFCPPQDFLEQYSATPFFKYRFGGGLTKPRPRPEKPEQEIQLNEVKYVKKLFEAYSEQLNQTILDSSTLSTHDISLFSHFNRQREYFYKAESLRRFARDELPHDEPFEKLQDEVYDGIIDIVEAIHPNGYICVLETIKLVNNLQLTSNILIKYLLLGDRGGICHQLANKDRISWVKS</sequence>
<dbReference type="HOGENOM" id="CLU_065352_0_0_9"/>
<evidence type="ECO:0000313" key="3">
    <source>
        <dbReference type="Proteomes" id="UP000029500"/>
    </source>
</evidence>
<dbReference type="EMBL" id="CP009287">
    <property type="protein sequence ID" value="AIQ70246.1"/>
    <property type="molecule type" value="Genomic_DNA"/>
</dbReference>
<keyword evidence="3" id="KW-1185">Reference proteome</keyword>
<dbReference type="STRING" id="189425.PGRAT_23280"/>
<feature type="domain" description="ABC-three component systems C-terminal" evidence="1">
    <location>
        <begin position="230"/>
        <end position="360"/>
    </location>
</feature>
<gene>
    <name evidence="2" type="ORF">PGRAT_23280</name>
</gene>
<evidence type="ECO:0000313" key="2">
    <source>
        <dbReference type="EMBL" id="AIQ70246.1"/>
    </source>
</evidence>